<organism evidence="1 2">
    <name type="scientific">Rhodoferax fermentans</name>
    <dbReference type="NCBI Taxonomy" id="28066"/>
    <lineage>
        <taxon>Bacteria</taxon>
        <taxon>Pseudomonadati</taxon>
        <taxon>Pseudomonadota</taxon>
        <taxon>Betaproteobacteria</taxon>
        <taxon>Burkholderiales</taxon>
        <taxon>Comamonadaceae</taxon>
        <taxon>Rhodoferax</taxon>
    </lineage>
</organism>
<comment type="caution">
    <text evidence="1">The sequence shown here is derived from an EMBL/GenBank/DDBJ whole genome shotgun (WGS) entry which is preliminary data.</text>
</comment>
<dbReference type="OrthoDB" id="6191550at2"/>
<protein>
    <submittedName>
        <fullName evidence="1">N4-gp56 family major capsid protein</fullName>
    </submittedName>
</protein>
<proteinExistence type="predicted"/>
<dbReference type="InterPro" id="IPR025267">
    <property type="entry name" value="ORF017-like"/>
</dbReference>
<sequence length="374" mass="41561">MATTNFAQLTSEQKTVWSLDFWRQARNLSFVNKFLGSDENSLIQHVTELKKTQKGARAVMTLLTDLEGDGIAGDRTLRGNEEQLRSFDKVIRIDQIRNANINEGRMADQKTVVQFRENSRDKLSYWASDRVDQLAILTMAGLSYSTKLSAVGATVGRIGSDLPYLEFAQDVVAPSSKRFGRWNGTSKLMEWGTGNGSVAVADTPSYNMLVQAKAYAKDNYVRGCKDKGGEEVYHVFLSPQAMAKLKLDPEYLSNLRWARQRGEDNPLFTGDVVRVDGMYLHEYRHIPNTRLTPSGQKYGAGGLIDGCQVLFCGAQALGMADLGAPSWTEEGFDYENQQGISVAKILGFLKPQFYTQYSGGTTEDFGVLSLYTAQ</sequence>
<evidence type="ECO:0000313" key="1">
    <source>
        <dbReference type="EMBL" id="OOV05770.1"/>
    </source>
</evidence>
<dbReference type="EMBL" id="MTJN01000002">
    <property type="protein sequence ID" value="OOV05770.1"/>
    <property type="molecule type" value="Genomic_DNA"/>
</dbReference>
<dbReference type="Pfam" id="PF13252">
    <property type="entry name" value="Phage_capsid_3"/>
    <property type="match status" value="1"/>
</dbReference>
<dbReference type="STRING" id="28066.RF819_02760"/>
<evidence type="ECO:0000313" key="2">
    <source>
        <dbReference type="Proteomes" id="UP000190750"/>
    </source>
</evidence>
<keyword evidence="2" id="KW-1185">Reference proteome</keyword>
<gene>
    <name evidence="1" type="ORF">RF819_02760</name>
</gene>
<dbReference type="AlphaFoldDB" id="A0A1T1ANQ4"/>
<accession>A0A1T1ANQ4</accession>
<dbReference type="RefSeq" id="WP_078363552.1">
    <property type="nucleotide sequence ID" value="NZ_MTJN01000002.1"/>
</dbReference>
<dbReference type="Proteomes" id="UP000190750">
    <property type="component" value="Unassembled WGS sequence"/>
</dbReference>
<name>A0A1T1ANQ4_RHOFE</name>
<reference evidence="1 2" key="1">
    <citation type="submission" date="2017-01" db="EMBL/GenBank/DDBJ databases">
        <title>Genome sequencing of Rhodoferax fermentans JCM 7819.</title>
        <authorList>
            <person name="Kim Y.J."/>
            <person name="Farh M.E.-A."/>
            <person name="Yang D.-C."/>
        </authorList>
    </citation>
    <scope>NUCLEOTIDE SEQUENCE [LARGE SCALE GENOMIC DNA]</scope>
    <source>
        <strain evidence="1 2">JCM 7819</strain>
    </source>
</reference>